<dbReference type="PANTHER" id="PTHR33223:SF11">
    <property type="entry name" value="ELEMENT PROTEIN, PUTATIVE-RELATED"/>
    <property type="match status" value="1"/>
</dbReference>
<evidence type="ECO:0000259" key="1">
    <source>
        <dbReference type="Pfam" id="PF03732"/>
    </source>
</evidence>
<evidence type="ECO:0000313" key="3">
    <source>
        <dbReference type="Proteomes" id="UP000634136"/>
    </source>
</evidence>
<dbReference type="InterPro" id="IPR005162">
    <property type="entry name" value="Retrotrans_gag_dom"/>
</dbReference>
<name>A0A834W603_9FABA</name>
<dbReference type="Pfam" id="PF03732">
    <property type="entry name" value="Retrotrans_gag"/>
    <property type="match status" value="1"/>
</dbReference>
<dbReference type="AlphaFoldDB" id="A0A834W603"/>
<organism evidence="2 3">
    <name type="scientific">Senna tora</name>
    <dbReference type="NCBI Taxonomy" id="362788"/>
    <lineage>
        <taxon>Eukaryota</taxon>
        <taxon>Viridiplantae</taxon>
        <taxon>Streptophyta</taxon>
        <taxon>Embryophyta</taxon>
        <taxon>Tracheophyta</taxon>
        <taxon>Spermatophyta</taxon>
        <taxon>Magnoliopsida</taxon>
        <taxon>eudicotyledons</taxon>
        <taxon>Gunneridae</taxon>
        <taxon>Pentapetalae</taxon>
        <taxon>rosids</taxon>
        <taxon>fabids</taxon>
        <taxon>Fabales</taxon>
        <taxon>Fabaceae</taxon>
        <taxon>Caesalpinioideae</taxon>
        <taxon>Cassia clade</taxon>
        <taxon>Senna</taxon>
    </lineage>
</organism>
<protein>
    <recommendedName>
        <fullName evidence="1">Retrotransposon gag domain-containing protein</fullName>
    </recommendedName>
</protein>
<evidence type="ECO:0000313" key="2">
    <source>
        <dbReference type="EMBL" id="KAF7810622.1"/>
    </source>
</evidence>
<reference evidence="2" key="1">
    <citation type="submission" date="2020-09" db="EMBL/GenBank/DDBJ databases">
        <title>Genome-Enabled Discovery of Anthraquinone Biosynthesis in Senna tora.</title>
        <authorList>
            <person name="Kang S.-H."/>
            <person name="Pandey R.P."/>
            <person name="Lee C.-M."/>
            <person name="Sim J.-S."/>
            <person name="Jeong J.-T."/>
            <person name="Choi B.-S."/>
            <person name="Jung M."/>
            <person name="Ginzburg D."/>
            <person name="Zhao K."/>
            <person name="Won S.Y."/>
            <person name="Oh T.-J."/>
            <person name="Yu Y."/>
            <person name="Kim N.-H."/>
            <person name="Lee O.R."/>
            <person name="Lee T.-H."/>
            <person name="Bashyal P."/>
            <person name="Kim T.-S."/>
            <person name="Lee W.-H."/>
            <person name="Kawkins C."/>
            <person name="Kim C.-K."/>
            <person name="Kim J.S."/>
            <person name="Ahn B.O."/>
            <person name="Rhee S.Y."/>
            <person name="Sohng J.K."/>
        </authorList>
    </citation>
    <scope>NUCLEOTIDE SEQUENCE</scope>
    <source>
        <tissue evidence="2">Leaf</tissue>
    </source>
</reference>
<feature type="domain" description="Retrotransposon gag" evidence="1">
    <location>
        <begin position="2"/>
        <end position="95"/>
    </location>
</feature>
<keyword evidence="3" id="KW-1185">Reference proteome</keyword>
<dbReference type="PANTHER" id="PTHR33223">
    <property type="entry name" value="CCHC-TYPE DOMAIN-CONTAINING PROTEIN"/>
    <property type="match status" value="1"/>
</dbReference>
<gene>
    <name evidence="2" type="ORF">G2W53_037365</name>
</gene>
<comment type="caution">
    <text evidence="2">The sequence shown here is derived from an EMBL/GenBank/DDBJ whole genome shotgun (WGS) entry which is preliminary data.</text>
</comment>
<accession>A0A834W603</accession>
<dbReference type="Proteomes" id="UP000634136">
    <property type="component" value="Unassembled WGS sequence"/>
</dbReference>
<sequence>MRLFPFSLRDKAKVWLQSLPEGSISTWEELAQQFHTQYFPPGKTAKMRNDITSFVVLDNESLYEAWERFKELLRKYPHHGLPKWLQVQTFYNGLSSKIRTSIDATAGGALMSKPVDVAYTLLETMSSNNHKWHSDRYGAVKAVSPFVQPCENCGESHTSEQCPLVLESVQANVVAKQGPNAQRVKLLGFKETQWSIKRRIRMGYLEAQTQHLIACNGVIHQNFREFVKCQISNSKSRVHGIEGAGVKLESTGANLEPLD</sequence>
<proteinExistence type="predicted"/>
<dbReference type="OrthoDB" id="1289270at2759"/>
<dbReference type="EMBL" id="JAAIUW010000011">
    <property type="protein sequence ID" value="KAF7810622.1"/>
    <property type="molecule type" value="Genomic_DNA"/>
</dbReference>